<feature type="domain" description="Glycosyltransferase 2-like" evidence="4">
    <location>
        <begin position="10"/>
        <end position="134"/>
    </location>
</feature>
<sequence length="277" mass="30570">MTTVSLPPFSLLLPVYHGDDAAHLRRAFRSATSEQHLPPAEVVLVQDGPVGPALGEVVAEIESAGQGVTVVRLERNVGLALALEAGLARCSHEIVARTDADDVCRPERFARQIPLVAEGYDIVGTAIQEFVSEDEPGLVRVPPLSSRDIESGARFHSPFNHPTVVYRRSAVEAAGGYQDLPLLEDYWLFARMLARGARGRNLPEPLLLYRVGAGAYARRGGTRLLRSEIELQRRMRRIGFTSRAQALRNVVVRGGYRLVPEKVRTALYRTFLADRRG</sequence>
<dbReference type="InterPro" id="IPR050834">
    <property type="entry name" value="Glycosyltransf_2"/>
</dbReference>
<keyword evidence="2 5" id="KW-0328">Glycosyltransferase</keyword>
<proteinExistence type="inferred from homology"/>
<dbReference type="RefSeq" id="WP_353708694.1">
    <property type="nucleotide sequence ID" value="NZ_CP159290.1"/>
</dbReference>
<reference evidence="5" key="1">
    <citation type="submission" date="2024-06" db="EMBL/GenBank/DDBJ databases">
        <title>Complete genome sequence of the cellulolytic actinobacterium, Cellulosimicrobium ES-005.</title>
        <authorList>
            <person name="Matthews C.T."/>
            <person name="Underwood K.D."/>
            <person name="Ghanchi K.M."/>
            <person name="Fields S.D."/>
            <person name="Gardner S.G."/>
        </authorList>
    </citation>
    <scope>NUCLEOTIDE SEQUENCE</scope>
    <source>
        <strain evidence="5">ES-005</strain>
    </source>
</reference>
<keyword evidence="3 5" id="KW-0808">Transferase</keyword>
<evidence type="ECO:0000256" key="2">
    <source>
        <dbReference type="ARBA" id="ARBA00022676"/>
    </source>
</evidence>
<name>A0AAU8G226_9MICO</name>
<dbReference type="InterPro" id="IPR029044">
    <property type="entry name" value="Nucleotide-diphossugar_trans"/>
</dbReference>
<protein>
    <submittedName>
        <fullName evidence="5">Glycosyltransferase</fullName>
        <ecNumber evidence="5">2.4.-.-</ecNumber>
    </submittedName>
</protein>
<evidence type="ECO:0000259" key="4">
    <source>
        <dbReference type="Pfam" id="PF00535"/>
    </source>
</evidence>
<organism evidence="5">
    <name type="scientific">Cellulosimicrobium sp. ES-005</name>
    <dbReference type="NCBI Taxonomy" id="3163031"/>
    <lineage>
        <taxon>Bacteria</taxon>
        <taxon>Bacillati</taxon>
        <taxon>Actinomycetota</taxon>
        <taxon>Actinomycetes</taxon>
        <taxon>Micrococcales</taxon>
        <taxon>Promicromonosporaceae</taxon>
        <taxon>Cellulosimicrobium</taxon>
    </lineage>
</organism>
<evidence type="ECO:0000256" key="3">
    <source>
        <dbReference type="ARBA" id="ARBA00022679"/>
    </source>
</evidence>
<dbReference type="AlphaFoldDB" id="A0AAU8G226"/>
<dbReference type="EC" id="2.4.-.-" evidence="5"/>
<dbReference type="InterPro" id="IPR001173">
    <property type="entry name" value="Glyco_trans_2-like"/>
</dbReference>
<dbReference type="PANTHER" id="PTHR43685">
    <property type="entry name" value="GLYCOSYLTRANSFERASE"/>
    <property type="match status" value="1"/>
</dbReference>
<evidence type="ECO:0000313" key="5">
    <source>
        <dbReference type="EMBL" id="XCH30898.1"/>
    </source>
</evidence>
<evidence type="ECO:0000256" key="1">
    <source>
        <dbReference type="ARBA" id="ARBA00006739"/>
    </source>
</evidence>
<dbReference type="EMBL" id="CP159290">
    <property type="protein sequence ID" value="XCH30898.1"/>
    <property type="molecule type" value="Genomic_DNA"/>
</dbReference>
<dbReference type="SUPFAM" id="SSF53448">
    <property type="entry name" value="Nucleotide-diphospho-sugar transferases"/>
    <property type="match status" value="1"/>
</dbReference>
<dbReference type="GO" id="GO:0016757">
    <property type="term" value="F:glycosyltransferase activity"/>
    <property type="evidence" value="ECO:0007669"/>
    <property type="project" value="UniProtKB-KW"/>
</dbReference>
<dbReference type="PANTHER" id="PTHR43685:SF5">
    <property type="entry name" value="GLYCOSYLTRANSFERASE EPSE-RELATED"/>
    <property type="match status" value="1"/>
</dbReference>
<gene>
    <name evidence="5" type="ORF">ABRQ22_04205</name>
</gene>
<comment type="similarity">
    <text evidence="1">Belongs to the glycosyltransferase 2 family.</text>
</comment>
<dbReference type="Pfam" id="PF00535">
    <property type="entry name" value="Glycos_transf_2"/>
    <property type="match status" value="1"/>
</dbReference>
<accession>A0AAU8G226</accession>
<dbReference type="Gene3D" id="3.90.550.10">
    <property type="entry name" value="Spore Coat Polysaccharide Biosynthesis Protein SpsA, Chain A"/>
    <property type="match status" value="1"/>
</dbReference>